<reference evidence="2 3" key="1">
    <citation type="submission" date="2019-06" db="EMBL/GenBank/DDBJ databases">
        <title>Whole genome shotgun sequence of Glutamicibacter uratoxydans NBRC 15515.</title>
        <authorList>
            <person name="Hosoyama A."/>
            <person name="Uohara A."/>
            <person name="Ohji S."/>
            <person name="Ichikawa N."/>
        </authorList>
    </citation>
    <scope>NUCLEOTIDE SEQUENCE [LARGE SCALE GENOMIC DNA]</scope>
    <source>
        <strain evidence="2 3">NBRC 15515</strain>
    </source>
</reference>
<protein>
    <recommendedName>
        <fullName evidence="4">Lipase</fullName>
    </recommendedName>
</protein>
<proteinExistence type="predicted"/>
<dbReference type="PANTHER" id="PTHR34853">
    <property type="match status" value="1"/>
</dbReference>
<feature type="transmembrane region" description="Helical" evidence="1">
    <location>
        <begin position="120"/>
        <end position="138"/>
    </location>
</feature>
<keyword evidence="3" id="KW-1185">Reference proteome</keyword>
<feature type="transmembrane region" description="Helical" evidence="1">
    <location>
        <begin position="66"/>
        <end position="83"/>
    </location>
</feature>
<feature type="transmembrane region" description="Helical" evidence="1">
    <location>
        <begin position="89"/>
        <end position="108"/>
    </location>
</feature>
<dbReference type="GO" id="GO:0004806">
    <property type="term" value="F:triacylglycerol lipase activity"/>
    <property type="evidence" value="ECO:0007669"/>
    <property type="project" value="InterPro"/>
</dbReference>
<dbReference type="EMBL" id="BJNY01000023">
    <property type="protein sequence ID" value="GED07615.1"/>
    <property type="molecule type" value="Genomic_DNA"/>
</dbReference>
<dbReference type="Proteomes" id="UP000316612">
    <property type="component" value="Unassembled WGS sequence"/>
</dbReference>
<sequence>MPTSEKTIQILRPLVGLSLIVLGVLLIINSAVASTLIVVLLSAGLVLAGLLRMLEAQDSTGRRLPALVAGGLLICMGIAAPFWRGVTLPVLALAVSIALLVGGVLRFVDVLTGEQRPAFRGLLSATTGIFGAVLVLFWPKLSLWVLGVAFGSWLVIKGLHVLGQSIGASPRLARRMKRPASATLTTLTLVGLVAVLGLGAATAWMHGQSQRTVSDDFYLPPASVPAQPGQLIRVEPLNGGNLPDTDAWRILYTTTDASGDPSVASGIVTIPSNATGKLPVISWANGTKGVASRCAVSESQTPYDDGPGTARTKMLDSGWAVVATDYIGLGTAGPHPYLVPKSEAHAVLDATRAAGQIDELKSHDVSLDSRTVLWGHSQGGHAALASAKEAPSYAPELQVLGIAAMAPATDLKQLAASVANSSAGKVISSYIATSWNQLYPELQIEQSLSGASASASELISKSCFFGTDTLTAMAQASQLFEPIFNPQMLNGPVGTKLEENSAPVPSNVPLFIAQGAADSLVLPSMQRQFFKKICSTNEQAAYAEYAGLDHMPLVGPDSTVNQDVATFTASLLDSKVKYPSTAVHCAGQ</sequence>
<dbReference type="AlphaFoldDB" id="A0A4Y4DVI3"/>
<dbReference type="Gene3D" id="1.10.260.130">
    <property type="match status" value="1"/>
</dbReference>
<dbReference type="InterPro" id="IPR005152">
    <property type="entry name" value="Lipase_secreted"/>
</dbReference>
<dbReference type="OrthoDB" id="9798122at2"/>
<dbReference type="SUPFAM" id="SSF53474">
    <property type="entry name" value="alpha/beta-Hydrolases"/>
    <property type="match status" value="1"/>
</dbReference>
<keyword evidence="1" id="KW-1133">Transmembrane helix</keyword>
<gene>
    <name evidence="2" type="ORF">AUR04nite_31470</name>
</gene>
<name>A0A4Y4DVI3_GLUUR</name>
<keyword evidence="1" id="KW-0812">Transmembrane</keyword>
<evidence type="ECO:0000313" key="2">
    <source>
        <dbReference type="EMBL" id="GED07615.1"/>
    </source>
</evidence>
<dbReference type="GO" id="GO:0016042">
    <property type="term" value="P:lipid catabolic process"/>
    <property type="evidence" value="ECO:0007669"/>
    <property type="project" value="InterPro"/>
</dbReference>
<evidence type="ECO:0008006" key="4">
    <source>
        <dbReference type="Google" id="ProtNLM"/>
    </source>
</evidence>
<dbReference type="Gene3D" id="3.40.50.1820">
    <property type="entry name" value="alpha/beta hydrolase"/>
    <property type="match status" value="1"/>
</dbReference>
<dbReference type="RefSeq" id="WP_141366911.1">
    <property type="nucleotide sequence ID" value="NZ_BAAAJL010000004.1"/>
</dbReference>
<keyword evidence="1" id="KW-0472">Membrane</keyword>
<dbReference type="Pfam" id="PF03729">
    <property type="entry name" value="DUF308"/>
    <property type="match status" value="1"/>
</dbReference>
<feature type="transmembrane region" description="Helical" evidence="1">
    <location>
        <begin position="144"/>
        <end position="163"/>
    </location>
</feature>
<comment type="caution">
    <text evidence="2">The sequence shown here is derived from an EMBL/GenBank/DDBJ whole genome shotgun (WGS) entry which is preliminary data.</text>
</comment>
<accession>A0A4Y4DVI3</accession>
<evidence type="ECO:0000313" key="3">
    <source>
        <dbReference type="Proteomes" id="UP000316612"/>
    </source>
</evidence>
<dbReference type="PANTHER" id="PTHR34853:SF1">
    <property type="entry name" value="LIPASE 5"/>
    <property type="match status" value="1"/>
</dbReference>
<evidence type="ECO:0000256" key="1">
    <source>
        <dbReference type="SAM" id="Phobius"/>
    </source>
</evidence>
<dbReference type="InterPro" id="IPR029058">
    <property type="entry name" value="AB_hydrolase_fold"/>
</dbReference>
<dbReference type="Pfam" id="PF03583">
    <property type="entry name" value="LIP"/>
    <property type="match status" value="1"/>
</dbReference>
<feature type="transmembrane region" description="Helical" evidence="1">
    <location>
        <begin position="184"/>
        <end position="205"/>
    </location>
</feature>
<dbReference type="InterPro" id="IPR005325">
    <property type="entry name" value="DUF308_memb"/>
</dbReference>
<feature type="transmembrane region" description="Helical" evidence="1">
    <location>
        <begin position="34"/>
        <end position="54"/>
    </location>
</feature>
<organism evidence="2 3">
    <name type="scientific">Glutamicibacter uratoxydans</name>
    <name type="common">Arthrobacter uratoxydans</name>
    <dbReference type="NCBI Taxonomy" id="43667"/>
    <lineage>
        <taxon>Bacteria</taxon>
        <taxon>Bacillati</taxon>
        <taxon>Actinomycetota</taxon>
        <taxon>Actinomycetes</taxon>
        <taxon>Micrococcales</taxon>
        <taxon>Micrococcaceae</taxon>
        <taxon>Glutamicibacter</taxon>
    </lineage>
</organism>